<comment type="caution">
    <text evidence="2">The sequence shown here is derived from an EMBL/GenBank/DDBJ whole genome shotgun (WGS) entry which is preliminary data.</text>
</comment>
<dbReference type="OrthoDB" id="1166685at2759"/>
<name>A0A314ZAU0_PRUYE</name>
<feature type="region of interest" description="Disordered" evidence="1">
    <location>
        <begin position="142"/>
        <end position="194"/>
    </location>
</feature>
<accession>A0A314ZAU0</accession>
<protein>
    <recommendedName>
        <fullName evidence="4">Aminotransferase-like plant mobile domain-containing protein</fullName>
    </recommendedName>
</protein>
<gene>
    <name evidence="2" type="ORF">Pyn_15640</name>
</gene>
<evidence type="ECO:0000313" key="2">
    <source>
        <dbReference type="EMBL" id="PQQ14504.1"/>
    </source>
</evidence>
<reference evidence="2 3" key="1">
    <citation type="submission" date="2018-02" db="EMBL/GenBank/DDBJ databases">
        <title>Draft genome of wild Prunus yedoensis var. nudiflora.</title>
        <authorList>
            <person name="Baek S."/>
            <person name="Kim J.-H."/>
            <person name="Choi K."/>
            <person name="Kim G.-B."/>
            <person name="Cho A."/>
            <person name="Jang H."/>
            <person name="Shin C.-H."/>
            <person name="Yu H.-J."/>
            <person name="Mun J.-H."/>
        </authorList>
    </citation>
    <scope>NUCLEOTIDE SEQUENCE [LARGE SCALE GENOMIC DNA]</scope>
    <source>
        <strain evidence="3">cv. Jeju island</strain>
        <tissue evidence="2">Leaf</tissue>
    </source>
</reference>
<organism evidence="2 3">
    <name type="scientific">Prunus yedoensis var. nudiflora</name>
    <dbReference type="NCBI Taxonomy" id="2094558"/>
    <lineage>
        <taxon>Eukaryota</taxon>
        <taxon>Viridiplantae</taxon>
        <taxon>Streptophyta</taxon>
        <taxon>Embryophyta</taxon>
        <taxon>Tracheophyta</taxon>
        <taxon>Spermatophyta</taxon>
        <taxon>Magnoliopsida</taxon>
        <taxon>eudicotyledons</taxon>
        <taxon>Gunneridae</taxon>
        <taxon>Pentapetalae</taxon>
        <taxon>rosids</taxon>
        <taxon>fabids</taxon>
        <taxon>Rosales</taxon>
        <taxon>Rosaceae</taxon>
        <taxon>Amygdaloideae</taxon>
        <taxon>Amygdaleae</taxon>
        <taxon>Prunus</taxon>
    </lineage>
</organism>
<keyword evidence="3" id="KW-1185">Reference proteome</keyword>
<dbReference type="EMBL" id="PJQY01000258">
    <property type="protein sequence ID" value="PQQ14504.1"/>
    <property type="molecule type" value="Genomic_DNA"/>
</dbReference>
<dbReference type="Proteomes" id="UP000250321">
    <property type="component" value="Unassembled WGS sequence"/>
</dbReference>
<dbReference type="AlphaFoldDB" id="A0A314ZAU0"/>
<proteinExistence type="predicted"/>
<evidence type="ECO:0000256" key="1">
    <source>
        <dbReference type="SAM" id="MobiDB-lite"/>
    </source>
</evidence>
<sequence length="194" mass="20704">MEHFFAQQWKDQGIYHLIKLFDRPLVMDRSLLAAALCFWSSATNTINFRFGMMTQTGLAGISFQLQKGMTVLTLTPWSRRNAYDEDGRVCKVKKGSTGPPRPSTPAVAVPKVTAPPLTGAAVAASTAAPTPKATAVVGARKTLTHRTVPSSPPVRPSAVAAPGRKRGREAPSTEAAPAQSAVAKTAALERRPRT</sequence>
<evidence type="ECO:0008006" key="4">
    <source>
        <dbReference type="Google" id="ProtNLM"/>
    </source>
</evidence>
<evidence type="ECO:0000313" key="3">
    <source>
        <dbReference type="Proteomes" id="UP000250321"/>
    </source>
</evidence>